<dbReference type="Pfam" id="PF00441">
    <property type="entry name" value="Acyl-CoA_dh_1"/>
    <property type="match status" value="1"/>
</dbReference>
<dbReference type="Gene3D" id="1.10.540.10">
    <property type="entry name" value="Acyl-CoA dehydrogenase/oxidase, N-terminal domain"/>
    <property type="match status" value="1"/>
</dbReference>
<dbReference type="SUPFAM" id="SSF47203">
    <property type="entry name" value="Acyl-CoA dehydrogenase C-terminal domain-like"/>
    <property type="match status" value="1"/>
</dbReference>
<dbReference type="InterPro" id="IPR013786">
    <property type="entry name" value="AcylCoA_DH/ox_N"/>
</dbReference>
<evidence type="ECO:0008006" key="11">
    <source>
        <dbReference type="Google" id="ProtNLM"/>
    </source>
</evidence>
<dbReference type="SUPFAM" id="SSF56645">
    <property type="entry name" value="Acyl-CoA dehydrogenase NM domain-like"/>
    <property type="match status" value="1"/>
</dbReference>
<keyword evidence="4" id="KW-0274">FAD</keyword>
<dbReference type="PANTHER" id="PTHR43884:SF20">
    <property type="entry name" value="ACYL-COA DEHYDROGENASE FADE28"/>
    <property type="match status" value="1"/>
</dbReference>
<evidence type="ECO:0000256" key="4">
    <source>
        <dbReference type="ARBA" id="ARBA00022827"/>
    </source>
</evidence>
<sequence length="447" mass="46451">MRAAGVRLPDDAGRRQEARALDAPALDAPALARDTRRHTKARQRIASSPRKQVFQDDPSDPEQQHTHRGIRAAPGGWTVGGSMATTASETAGPPDQATLDALRDGVAGVLAEQSGSTAVHAFIDGKRPLDRDLWSQAASLGWLGFGIPDEYGGLGLGARGLAILHAELGRQAAPGPYIATLSAAQAVADAGNDSIRQAWLPRFASGEISAAVPATPGSAALAWSGQAVSGTLRCLGAPDAGVLLAPVADAWVLVELAGADVTATPMWDPTRTVIDIRLQQAKPAALLDDGAGAALTRAMALAVAADSAGAARSITERTIAYMKTREQFGQPIAGFQALKHRAADLATKLAVADEMVAHAAERAAADADIWVMLAKAEVTEAAVFVTTDCVQLHGGVGFTWDFDPHIFLKRARLNEVLVMANPVLRDQAAAGLAAVTQAGRSALELEP</sequence>
<evidence type="ECO:0000256" key="5">
    <source>
        <dbReference type="ARBA" id="ARBA00023002"/>
    </source>
</evidence>
<organism evidence="9 10">
    <name type="scientific">Rhodopila globiformis</name>
    <name type="common">Rhodopseudomonas globiformis</name>
    <dbReference type="NCBI Taxonomy" id="1071"/>
    <lineage>
        <taxon>Bacteria</taxon>
        <taxon>Pseudomonadati</taxon>
        <taxon>Pseudomonadota</taxon>
        <taxon>Alphaproteobacteria</taxon>
        <taxon>Acetobacterales</taxon>
        <taxon>Acetobacteraceae</taxon>
        <taxon>Rhodopila</taxon>
    </lineage>
</organism>
<evidence type="ECO:0000259" key="8">
    <source>
        <dbReference type="Pfam" id="PF02771"/>
    </source>
</evidence>
<evidence type="ECO:0000256" key="1">
    <source>
        <dbReference type="ARBA" id="ARBA00001974"/>
    </source>
</evidence>
<keyword evidence="3" id="KW-0285">Flavoprotein</keyword>
<evidence type="ECO:0000256" key="3">
    <source>
        <dbReference type="ARBA" id="ARBA00022630"/>
    </source>
</evidence>
<feature type="compositionally biased region" description="Basic and acidic residues" evidence="6">
    <location>
        <begin position="8"/>
        <end position="20"/>
    </location>
</feature>
<evidence type="ECO:0000256" key="2">
    <source>
        <dbReference type="ARBA" id="ARBA00009347"/>
    </source>
</evidence>
<evidence type="ECO:0000259" key="7">
    <source>
        <dbReference type="Pfam" id="PF00441"/>
    </source>
</evidence>
<feature type="domain" description="Acyl-CoA dehydrogenase/oxidase C-terminal" evidence="7">
    <location>
        <begin position="300"/>
        <end position="429"/>
    </location>
</feature>
<dbReference type="PANTHER" id="PTHR43884">
    <property type="entry name" value="ACYL-COA DEHYDROGENASE"/>
    <property type="match status" value="1"/>
</dbReference>
<dbReference type="InterPro" id="IPR009075">
    <property type="entry name" value="AcylCo_DH/oxidase_C"/>
</dbReference>
<proteinExistence type="inferred from homology"/>
<dbReference type="Gene3D" id="1.20.140.10">
    <property type="entry name" value="Butyryl-CoA Dehydrogenase, subunit A, domain 3"/>
    <property type="match status" value="1"/>
</dbReference>
<dbReference type="InterPro" id="IPR036250">
    <property type="entry name" value="AcylCo_DH-like_C"/>
</dbReference>
<dbReference type="Pfam" id="PF02771">
    <property type="entry name" value="Acyl-CoA_dh_N"/>
    <property type="match status" value="1"/>
</dbReference>
<feature type="compositionally biased region" description="Low complexity" evidence="6">
    <location>
        <begin position="21"/>
        <end position="32"/>
    </location>
</feature>
<reference evidence="9 10" key="1">
    <citation type="journal article" date="2018" name="Arch. Microbiol.">
        <title>New insights into the metabolic potential of the phototrophic purple bacterium Rhodopila globiformis DSM 161(T) from its draft genome sequence and evidence for a vanadium-dependent nitrogenase.</title>
        <authorList>
            <person name="Imhoff J.F."/>
            <person name="Rahn T."/>
            <person name="Kunzel S."/>
            <person name="Neulinger S.C."/>
        </authorList>
    </citation>
    <scope>NUCLEOTIDE SEQUENCE [LARGE SCALE GENOMIC DNA]</scope>
    <source>
        <strain evidence="9 10">DSM 161</strain>
    </source>
</reference>
<gene>
    <name evidence="9" type="ORF">CCS01_14365</name>
</gene>
<dbReference type="GO" id="GO:0003995">
    <property type="term" value="F:acyl-CoA dehydrogenase activity"/>
    <property type="evidence" value="ECO:0007669"/>
    <property type="project" value="TreeGrafter"/>
</dbReference>
<dbReference type="Proteomes" id="UP000239724">
    <property type="component" value="Unassembled WGS sequence"/>
</dbReference>
<evidence type="ECO:0000313" key="9">
    <source>
        <dbReference type="EMBL" id="PPQ33420.1"/>
    </source>
</evidence>
<feature type="domain" description="Acyl-CoA dehydrogenase/oxidase N-terminal" evidence="8">
    <location>
        <begin position="100"/>
        <end position="207"/>
    </location>
</feature>
<comment type="caution">
    <text evidence="9">The sequence shown here is derived from an EMBL/GenBank/DDBJ whole genome shotgun (WGS) entry which is preliminary data.</text>
</comment>
<keyword evidence="10" id="KW-1185">Reference proteome</keyword>
<evidence type="ECO:0000256" key="6">
    <source>
        <dbReference type="SAM" id="MobiDB-lite"/>
    </source>
</evidence>
<comment type="cofactor">
    <cofactor evidence="1">
        <name>FAD</name>
        <dbReference type="ChEBI" id="CHEBI:57692"/>
    </cofactor>
</comment>
<keyword evidence="5" id="KW-0560">Oxidoreductase</keyword>
<accession>A0A2S6NFP8</accession>
<dbReference type="EMBL" id="NHRY01000146">
    <property type="protein sequence ID" value="PPQ33420.1"/>
    <property type="molecule type" value="Genomic_DNA"/>
</dbReference>
<dbReference type="GO" id="GO:0050660">
    <property type="term" value="F:flavin adenine dinucleotide binding"/>
    <property type="evidence" value="ECO:0007669"/>
    <property type="project" value="InterPro"/>
</dbReference>
<evidence type="ECO:0000313" key="10">
    <source>
        <dbReference type="Proteomes" id="UP000239724"/>
    </source>
</evidence>
<comment type="similarity">
    <text evidence="2">Belongs to the acyl-CoA dehydrogenase family.</text>
</comment>
<dbReference type="AlphaFoldDB" id="A0A2S6NFP8"/>
<protein>
    <recommendedName>
        <fullName evidence="11">Acyl-CoA dehydrogenase</fullName>
    </recommendedName>
</protein>
<name>A0A2S6NFP8_RHOGL</name>
<dbReference type="InterPro" id="IPR037069">
    <property type="entry name" value="AcylCoA_DH/ox_N_sf"/>
</dbReference>
<dbReference type="InterPro" id="IPR009100">
    <property type="entry name" value="AcylCoA_DH/oxidase_NM_dom_sf"/>
</dbReference>
<feature type="region of interest" description="Disordered" evidence="6">
    <location>
        <begin position="1"/>
        <end position="93"/>
    </location>
</feature>